<evidence type="ECO:0000256" key="1">
    <source>
        <dbReference type="SAM" id="Phobius"/>
    </source>
</evidence>
<name>A0ABY4CUC2_9BACT</name>
<feature type="transmembrane region" description="Helical" evidence="1">
    <location>
        <begin position="115"/>
        <end position="131"/>
    </location>
</feature>
<keyword evidence="1" id="KW-1133">Transmembrane helix</keyword>
<feature type="transmembrane region" description="Helical" evidence="1">
    <location>
        <begin position="83"/>
        <end position="103"/>
    </location>
</feature>
<feature type="transmembrane region" description="Helical" evidence="1">
    <location>
        <begin position="298"/>
        <end position="321"/>
    </location>
</feature>
<evidence type="ECO:0000313" key="2">
    <source>
        <dbReference type="EMBL" id="UOG73878.1"/>
    </source>
</evidence>
<feature type="transmembrane region" description="Helical" evidence="1">
    <location>
        <begin position="208"/>
        <end position="231"/>
    </location>
</feature>
<evidence type="ECO:0000313" key="3">
    <source>
        <dbReference type="Proteomes" id="UP000831113"/>
    </source>
</evidence>
<dbReference type="Proteomes" id="UP000831113">
    <property type="component" value="Chromosome"/>
</dbReference>
<feature type="transmembrane region" description="Helical" evidence="1">
    <location>
        <begin position="358"/>
        <end position="375"/>
    </location>
</feature>
<dbReference type="RefSeq" id="WP_243796931.1">
    <property type="nucleotide sequence ID" value="NZ_CP094669.1"/>
</dbReference>
<feature type="transmembrane region" description="Helical" evidence="1">
    <location>
        <begin position="327"/>
        <end position="346"/>
    </location>
</feature>
<reference evidence="2 3" key="1">
    <citation type="submission" date="2022-03" db="EMBL/GenBank/DDBJ databases">
        <title>Hymenobactersp. isolated from the air.</title>
        <authorList>
            <person name="Won M."/>
            <person name="Kwon S.-W."/>
        </authorList>
    </citation>
    <scope>NUCLEOTIDE SEQUENCE [LARGE SCALE GENOMIC DNA]</scope>
    <source>
        <strain evidence="2 3">KACC 21982</strain>
    </source>
</reference>
<keyword evidence="1" id="KW-0472">Membrane</keyword>
<evidence type="ECO:0008006" key="4">
    <source>
        <dbReference type="Google" id="ProtNLM"/>
    </source>
</evidence>
<keyword evidence="3" id="KW-1185">Reference proteome</keyword>
<protein>
    <recommendedName>
        <fullName evidence="4">Glycosyltransferase RgtA/B/C/D-like domain-containing protein</fullName>
    </recommendedName>
</protein>
<keyword evidence="1" id="KW-0812">Transmembrane</keyword>
<accession>A0ABY4CUC2</accession>
<proteinExistence type="predicted"/>
<organism evidence="2 3">
    <name type="scientific">Hymenobacter tibetensis</name>
    <dbReference type="NCBI Taxonomy" id="497967"/>
    <lineage>
        <taxon>Bacteria</taxon>
        <taxon>Pseudomonadati</taxon>
        <taxon>Bacteroidota</taxon>
        <taxon>Cytophagia</taxon>
        <taxon>Cytophagales</taxon>
        <taxon>Hymenobacteraceae</taxon>
        <taxon>Hymenobacter</taxon>
    </lineage>
</organism>
<sequence>MRASVSSRILVNYLLLGLALLAIVAVRLYRLQEVALPDYDSVRNWQIVQEVAHGNLRNLFHHGSPAFSLLFAPVAWFTADYRVFQHLNALLAVAALLWLLEFVGVQKQVGGTEKALLLLFAGTSVFLTFSGRDFTMGSMSLCVFAALLRTHYARLQHPTPDALVRVAGWLALGLSVNYKFLLTLPILLVLELLYGQGRLWRPATLRRVLLVLVAPYIVLGVLGVLGGLPWYRWPAVYYNLFFPGASNAAGRAGHLRFDGLYYLRYLWDFESPLLLPGLAVGLVLWARGRWQGFKRLHVPLGLSTYLGVWAGCFLLGMSLLLKAPRGLLLVYPLFYVLTFLALRRLIGYSKLPSSVSKGIVAVLLLAATAFNLYRVQREVYAYATTHYGSMAKQLQARTPGPVRVVSTLGLGLSPFLAATDTIAVVTDEKQLAHWQKKQFDYVLLDAYWRVTNTPRFDSLRRQPALVAFSEPLLTSPLFFLEHSEYTGLGYHQTLILQRAARQDSAQLRLYRLQ</sequence>
<feature type="transmembrane region" description="Helical" evidence="1">
    <location>
        <begin position="9"/>
        <end position="29"/>
    </location>
</feature>
<dbReference type="EMBL" id="CP094669">
    <property type="protein sequence ID" value="UOG73878.1"/>
    <property type="molecule type" value="Genomic_DNA"/>
</dbReference>
<gene>
    <name evidence="2" type="ORF">MTX78_17360</name>
</gene>